<dbReference type="EMBL" id="KV417270">
    <property type="protein sequence ID" value="KZP00021.1"/>
    <property type="molecule type" value="Genomic_DNA"/>
</dbReference>
<accession>A0A167QKH5</accession>
<dbReference type="AlphaFoldDB" id="A0A167QKH5"/>
<keyword evidence="2" id="KW-1185">Reference proteome</keyword>
<dbReference type="Gene3D" id="3.80.10.10">
    <property type="entry name" value="Ribonuclease Inhibitor"/>
    <property type="match status" value="1"/>
</dbReference>
<dbReference type="SUPFAM" id="SSF52047">
    <property type="entry name" value="RNI-like"/>
    <property type="match status" value="1"/>
</dbReference>
<gene>
    <name evidence="1" type="ORF">CALVIDRAFT_319659</name>
</gene>
<protein>
    <submittedName>
        <fullName evidence="1">Uncharacterized protein</fullName>
    </submittedName>
</protein>
<name>A0A167QKH5_CALVF</name>
<dbReference type="InterPro" id="IPR032675">
    <property type="entry name" value="LRR_dom_sf"/>
</dbReference>
<sequence>MIRQRWITLGSTPLHDRALLFTGLFNLGSQSVAMSGLQNRAQVPFRITFLVLVRTPGVFSTWGSISECCAGVALLLSALLTERPSCRQDLTHTVSVHELISVQVLTASHISNIPDELLSGIFEAAMQEAQDAVFSFPWPYTPLTEKLYSHITMTLYSINAVCKHWRRVALESPRIWTTIVAPLDPLWAPGYRMTLLFERSGACPLSVCATSVQPIQDLCDPLRTYNVLDRVTRLSLRGIDDDRYLALRQLRFTRLEEFQICFDLTRLVTSTMTHFPLWLQNHSSLRILKLNESCSGWIMLHDLAAIALPNLELLSLTEQTDYVMERFSKMVSAPKLLELRLRPASHPPRYDSPCFPPDTMLHIRRLVLAGDVPPKYLQNLSSLLPNIQVLQLSNPGKYHPYFGIHTSLIQLLTEDSTFPLLHTLSLHKMRIHHDRLQQFVESRAASFPTVFRALQLSQCTFFMEEDKVVDLDLQLHGIKLEGWTPAME</sequence>
<organism evidence="1 2">
    <name type="scientific">Calocera viscosa (strain TUFC12733)</name>
    <dbReference type="NCBI Taxonomy" id="1330018"/>
    <lineage>
        <taxon>Eukaryota</taxon>
        <taxon>Fungi</taxon>
        <taxon>Dikarya</taxon>
        <taxon>Basidiomycota</taxon>
        <taxon>Agaricomycotina</taxon>
        <taxon>Dacrymycetes</taxon>
        <taxon>Dacrymycetales</taxon>
        <taxon>Dacrymycetaceae</taxon>
        <taxon>Calocera</taxon>
    </lineage>
</organism>
<proteinExistence type="predicted"/>
<evidence type="ECO:0000313" key="1">
    <source>
        <dbReference type="EMBL" id="KZP00021.1"/>
    </source>
</evidence>
<reference evidence="1 2" key="1">
    <citation type="journal article" date="2016" name="Mol. Biol. Evol.">
        <title>Comparative Genomics of Early-Diverging Mushroom-Forming Fungi Provides Insights into the Origins of Lignocellulose Decay Capabilities.</title>
        <authorList>
            <person name="Nagy L.G."/>
            <person name="Riley R."/>
            <person name="Tritt A."/>
            <person name="Adam C."/>
            <person name="Daum C."/>
            <person name="Floudas D."/>
            <person name="Sun H."/>
            <person name="Yadav J.S."/>
            <person name="Pangilinan J."/>
            <person name="Larsson K.H."/>
            <person name="Matsuura K."/>
            <person name="Barry K."/>
            <person name="Labutti K."/>
            <person name="Kuo R."/>
            <person name="Ohm R.A."/>
            <person name="Bhattacharya S.S."/>
            <person name="Shirouzu T."/>
            <person name="Yoshinaga Y."/>
            <person name="Martin F.M."/>
            <person name="Grigoriev I.V."/>
            <person name="Hibbett D.S."/>
        </authorList>
    </citation>
    <scope>NUCLEOTIDE SEQUENCE [LARGE SCALE GENOMIC DNA]</scope>
    <source>
        <strain evidence="1 2">TUFC12733</strain>
    </source>
</reference>
<evidence type="ECO:0000313" key="2">
    <source>
        <dbReference type="Proteomes" id="UP000076738"/>
    </source>
</evidence>
<dbReference type="Proteomes" id="UP000076738">
    <property type="component" value="Unassembled WGS sequence"/>
</dbReference>
<dbReference type="Gene3D" id="1.20.1280.50">
    <property type="match status" value="1"/>
</dbReference>
<dbReference type="OrthoDB" id="3266451at2759"/>